<protein>
    <submittedName>
        <fullName evidence="1">Uncharacterized protein</fullName>
    </submittedName>
</protein>
<sequence length="40" mass="4755">MLLTQSLFGGLFPRTRETMRREAVPDDIELPRNKHLNWKS</sequence>
<accession>A0A2I3H956</accession>
<dbReference type="Proteomes" id="UP000001073">
    <property type="component" value="Chromosome 14"/>
</dbReference>
<evidence type="ECO:0000313" key="1">
    <source>
        <dbReference type="Ensembl" id="ENSNLEP00000040016.1"/>
    </source>
</evidence>
<name>A0A2I3H956_NOMLE</name>
<evidence type="ECO:0000313" key="2">
    <source>
        <dbReference type="Proteomes" id="UP000001073"/>
    </source>
</evidence>
<reference evidence="1" key="3">
    <citation type="submission" date="2025-09" db="UniProtKB">
        <authorList>
            <consortium name="Ensembl"/>
        </authorList>
    </citation>
    <scope>IDENTIFICATION</scope>
</reference>
<keyword evidence="2" id="KW-1185">Reference proteome</keyword>
<dbReference type="Ensembl" id="ENSNLET00000051569.1">
    <property type="protein sequence ID" value="ENSNLEP00000040016.1"/>
    <property type="gene ID" value="ENSNLEG00000033783.1"/>
</dbReference>
<dbReference type="AlphaFoldDB" id="A0A2I3H956"/>
<organism evidence="1 2">
    <name type="scientific">Nomascus leucogenys</name>
    <name type="common">Northern white-cheeked gibbon</name>
    <name type="synonym">Hylobates leucogenys</name>
    <dbReference type="NCBI Taxonomy" id="61853"/>
    <lineage>
        <taxon>Eukaryota</taxon>
        <taxon>Metazoa</taxon>
        <taxon>Chordata</taxon>
        <taxon>Craniata</taxon>
        <taxon>Vertebrata</taxon>
        <taxon>Euteleostomi</taxon>
        <taxon>Mammalia</taxon>
        <taxon>Eutheria</taxon>
        <taxon>Euarchontoglires</taxon>
        <taxon>Primates</taxon>
        <taxon>Haplorrhini</taxon>
        <taxon>Catarrhini</taxon>
        <taxon>Hylobatidae</taxon>
        <taxon>Nomascus</taxon>
    </lineage>
</organism>
<reference evidence="1 2" key="1">
    <citation type="submission" date="2012-10" db="EMBL/GenBank/DDBJ databases">
        <authorList>
            <consortium name="Gibbon Genome Sequencing Consortium"/>
        </authorList>
    </citation>
    <scope>NUCLEOTIDE SEQUENCE [LARGE SCALE GENOMIC DNA]</scope>
</reference>
<reference evidence="1" key="2">
    <citation type="submission" date="2025-08" db="UniProtKB">
        <authorList>
            <consortium name="Ensembl"/>
        </authorList>
    </citation>
    <scope>IDENTIFICATION</scope>
</reference>
<proteinExistence type="predicted"/>
<dbReference type="InParanoid" id="A0A2I3H956"/>
<dbReference type="EMBL" id="ADFV01009639">
    <property type="status" value="NOT_ANNOTATED_CDS"/>
    <property type="molecule type" value="Genomic_DNA"/>
</dbReference>